<proteinExistence type="predicted"/>
<reference evidence="10" key="2">
    <citation type="journal article" date="2023" name="Science">
        <title>Genomic signatures of disease resistance in endangered staghorn corals.</title>
        <authorList>
            <person name="Vollmer S.V."/>
            <person name="Selwyn J.D."/>
            <person name="Despard B.A."/>
            <person name="Roesel C.L."/>
        </authorList>
    </citation>
    <scope>NUCLEOTIDE SEQUENCE</scope>
    <source>
        <strain evidence="10">K2</strain>
    </source>
</reference>
<comment type="subcellular location">
    <subcellularLocation>
        <location evidence="1">Membrane</location>
        <topology evidence="1">Multi-pass membrane protein</topology>
    </subcellularLocation>
</comment>
<dbReference type="InterPro" id="IPR013099">
    <property type="entry name" value="K_chnl_dom"/>
</dbReference>
<sequence length="573" mass="65387">MTAKNHGSPTGITITWDAPRDQVIHKLSHYHVTYETISEAGRPVLNSSRFSLNVSANSRQLPLDGLETYTTYKIQVESVGLDGKVQNSKVFFVETCRCPSILQANWIPSAPYVIRNTSTSNPNGILPEILSRMLLDSCGTCLSYKTWNISYAINTTLSVTTPDKDFLVDFRFPVRSAVGRTIYQGVYSYVPLITVPGVALLSRKKTPSAYARDVERSVYSCWPVFAMSFVLAILTGIVLWFAEYDINYRQFYRSFHKGILEGVWWSFITMTTVGYGDKYPKTVIGRSIAIVWFLTGIVLSSLFISSLTSSMSVRILDDRLDIVRGKKVGSLPQFPEYDIIIRRISTAGGSKTYPTLERLFDALRSNEVDGILVDLYTADYRSDLFNATWITVSRIIPYEFTIGVVITGNAEKLVQHFRDYIGNKTTVVTEILQKTTQETEEQTPRKRKDEKVSLLDPTTADYQIAVFILFPLLCLAVCTGLVYHFQYKKSQKRRYDRQGIRVNDTKHHLKAKQELQQMVVEFYERFSLIYKRLRLKHLRELKRFKETHAAKSFKAVKHSNGKISKSLLNGTWV</sequence>
<gene>
    <name evidence="10" type="ORF">P5673_005542</name>
</gene>
<feature type="domain" description="Fibronectin type-III" evidence="9">
    <location>
        <begin position="1"/>
        <end position="98"/>
    </location>
</feature>
<protein>
    <submittedName>
        <fullName evidence="10">Potassium voltage-gated channel subfamily B member 2</fullName>
    </submittedName>
</protein>
<dbReference type="SUPFAM" id="SSF49265">
    <property type="entry name" value="Fibronectin type III"/>
    <property type="match status" value="1"/>
</dbReference>
<dbReference type="Gene3D" id="1.10.287.70">
    <property type="match status" value="1"/>
</dbReference>
<keyword evidence="2" id="KW-0813">Transport</keyword>
<evidence type="ECO:0000256" key="1">
    <source>
        <dbReference type="ARBA" id="ARBA00004141"/>
    </source>
</evidence>
<dbReference type="GO" id="GO:0001508">
    <property type="term" value="P:action potential"/>
    <property type="evidence" value="ECO:0007669"/>
    <property type="project" value="TreeGrafter"/>
</dbReference>
<dbReference type="SUPFAM" id="SSF81324">
    <property type="entry name" value="Voltage-gated potassium channels"/>
    <property type="match status" value="1"/>
</dbReference>
<dbReference type="PROSITE" id="PS50853">
    <property type="entry name" value="FN3"/>
    <property type="match status" value="1"/>
</dbReference>
<feature type="transmembrane region" description="Helical" evidence="8">
    <location>
        <begin position="182"/>
        <end position="201"/>
    </location>
</feature>
<keyword evidence="7" id="KW-0407">Ion channel</keyword>
<feature type="transmembrane region" description="Helical" evidence="8">
    <location>
        <begin position="288"/>
        <end position="307"/>
    </location>
</feature>
<keyword evidence="6 8" id="KW-0472">Membrane</keyword>
<dbReference type="AlphaFoldDB" id="A0AAD9QY61"/>
<evidence type="ECO:0000259" key="9">
    <source>
        <dbReference type="PROSITE" id="PS50853"/>
    </source>
</evidence>
<evidence type="ECO:0000256" key="8">
    <source>
        <dbReference type="SAM" id="Phobius"/>
    </source>
</evidence>
<evidence type="ECO:0000256" key="5">
    <source>
        <dbReference type="ARBA" id="ARBA00023065"/>
    </source>
</evidence>
<dbReference type="PANTHER" id="PTHR11537:SF252">
    <property type="entry name" value="POTASSIUM VOLTAGE-GATED CHANNEL PROTEIN SHAW"/>
    <property type="match status" value="1"/>
</dbReference>
<dbReference type="GO" id="GO:0008076">
    <property type="term" value="C:voltage-gated potassium channel complex"/>
    <property type="evidence" value="ECO:0007669"/>
    <property type="project" value="InterPro"/>
</dbReference>
<dbReference type="GO" id="GO:0005251">
    <property type="term" value="F:delayed rectifier potassium channel activity"/>
    <property type="evidence" value="ECO:0007669"/>
    <property type="project" value="TreeGrafter"/>
</dbReference>
<evidence type="ECO:0000256" key="2">
    <source>
        <dbReference type="ARBA" id="ARBA00022448"/>
    </source>
</evidence>
<feature type="transmembrane region" description="Helical" evidence="8">
    <location>
        <begin position="222"/>
        <end position="242"/>
    </location>
</feature>
<dbReference type="PRINTS" id="PR00169">
    <property type="entry name" value="KCHANNEL"/>
</dbReference>
<name>A0AAD9QY61_ACRCE</name>
<dbReference type="InterPro" id="IPR028325">
    <property type="entry name" value="VG_K_chnl"/>
</dbReference>
<evidence type="ECO:0000256" key="4">
    <source>
        <dbReference type="ARBA" id="ARBA00022989"/>
    </source>
</evidence>
<dbReference type="GO" id="GO:0015276">
    <property type="term" value="F:ligand-gated monoatomic ion channel activity"/>
    <property type="evidence" value="ECO:0007669"/>
    <property type="project" value="InterPro"/>
</dbReference>
<keyword evidence="11" id="KW-1185">Reference proteome</keyword>
<keyword evidence="4 8" id="KW-1133">Transmembrane helix</keyword>
<dbReference type="Pfam" id="PF07885">
    <property type="entry name" value="Ion_trans_2"/>
    <property type="match status" value="1"/>
</dbReference>
<evidence type="ECO:0000256" key="6">
    <source>
        <dbReference type="ARBA" id="ARBA00023136"/>
    </source>
</evidence>
<feature type="transmembrane region" description="Helical" evidence="8">
    <location>
        <begin position="254"/>
        <end position="276"/>
    </location>
</feature>
<dbReference type="Pfam" id="PF00041">
    <property type="entry name" value="fn3"/>
    <property type="match status" value="1"/>
</dbReference>
<dbReference type="InterPro" id="IPR003961">
    <property type="entry name" value="FN3_dom"/>
</dbReference>
<dbReference type="EMBL" id="JARQWQ010000009">
    <property type="protein sequence ID" value="KAK2569707.1"/>
    <property type="molecule type" value="Genomic_DNA"/>
</dbReference>
<keyword evidence="5" id="KW-0406">Ion transport</keyword>
<evidence type="ECO:0000256" key="3">
    <source>
        <dbReference type="ARBA" id="ARBA00022692"/>
    </source>
</evidence>
<evidence type="ECO:0000313" key="11">
    <source>
        <dbReference type="Proteomes" id="UP001249851"/>
    </source>
</evidence>
<dbReference type="CDD" id="cd00063">
    <property type="entry name" value="FN3"/>
    <property type="match status" value="1"/>
</dbReference>
<evidence type="ECO:0000313" key="10">
    <source>
        <dbReference type="EMBL" id="KAK2569707.1"/>
    </source>
</evidence>
<feature type="transmembrane region" description="Helical" evidence="8">
    <location>
        <begin position="462"/>
        <end position="485"/>
    </location>
</feature>
<accession>A0AAD9QY61</accession>
<dbReference type="Proteomes" id="UP001249851">
    <property type="component" value="Unassembled WGS sequence"/>
</dbReference>
<dbReference type="InterPro" id="IPR036116">
    <property type="entry name" value="FN3_sf"/>
</dbReference>
<comment type="caution">
    <text evidence="10">The sequence shown here is derived from an EMBL/GenBank/DDBJ whole genome shotgun (WGS) entry which is preliminary data.</text>
</comment>
<reference evidence="10" key="1">
    <citation type="journal article" date="2023" name="G3 (Bethesda)">
        <title>Whole genome assembly and annotation of the endangered Caribbean coral Acropora cervicornis.</title>
        <authorList>
            <person name="Selwyn J.D."/>
            <person name="Vollmer S.V."/>
        </authorList>
    </citation>
    <scope>NUCLEOTIDE SEQUENCE</scope>
    <source>
        <strain evidence="10">K2</strain>
    </source>
</reference>
<dbReference type="Gene3D" id="2.60.40.10">
    <property type="entry name" value="Immunoglobulins"/>
    <property type="match status" value="1"/>
</dbReference>
<dbReference type="PANTHER" id="PTHR11537">
    <property type="entry name" value="VOLTAGE-GATED POTASSIUM CHANNEL"/>
    <property type="match status" value="1"/>
</dbReference>
<keyword evidence="3 8" id="KW-0812">Transmembrane</keyword>
<organism evidence="10 11">
    <name type="scientific">Acropora cervicornis</name>
    <name type="common">Staghorn coral</name>
    <dbReference type="NCBI Taxonomy" id="6130"/>
    <lineage>
        <taxon>Eukaryota</taxon>
        <taxon>Metazoa</taxon>
        <taxon>Cnidaria</taxon>
        <taxon>Anthozoa</taxon>
        <taxon>Hexacorallia</taxon>
        <taxon>Scleractinia</taxon>
        <taxon>Astrocoeniina</taxon>
        <taxon>Acroporidae</taxon>
        <taxon>Acropora</taxon>
    </lineage>
</organism>
<dbReference type="InterPro" id="IPR013783">
    <property type="entry name" value="Ig-like_fold"/>
</dbReference>
<evidence type="ECO:0000256" key="7">
    <source>
        <dbReference type="ARBA" id="ARBA00023303"/>
    </source>
</evidence>